<dbReference type="AlphaFoldDB" id="A0A9W6INU6"/>
<keyword evidence="6" id="KW-0966">Cell projection</keyword>
<keyword evidence="7" id="KW-1185">Reference proteome</keyword>
<feature type="domain" description="Flagellin N-terminal" evidence="4">
    <location>
        <begin position="5"/>
        <end position="138"/>
    </location>
</feature>
<comment type="subcellular location">
    <subcellularLocation>
        <location evidence="3">Secreted</location>
    </subcellularLocation>
    <subcellularLocation>
        <location evidence="3">Bacterial flagellum</location>
    </subcellularLocation>
</comment>
<name>A0A9W6INU6_9PROT</name>
<dbReference type="PANTHER" id="PTHR42792:SF2">
    <property type="entry name" value="FLAGELLIN"/>
    <property type="match status" value="1"/>
</dbReference>
<dbReference type="RefSeq" id="WP_271187805.1">
    <property type="nucleotide sequence ID" value="NZ_BSFE01000010.1"/>
</dbReference>
<evidence type="ECO:0000259" key="4">
    <source>
        <dbReference type="Pfam" id="PF00669"/>
    </source>
</evidence>
<dbReference type="Proteomes" id="UP001143486">
    <property type="component" value="Unassembled WGS sequence"/>
</dbReference>
<organism evidence="6 7">
    <name type="scientific">Maricaulis virginensis</name>
    <dbReference type="NCBI Taxonomy" id="144022"/>
    <lineage>
        <taxon>Bacteria</taxon>
        <taxon>Pseudomonadati</taxon>
        <taxon>Pseudomonadota</taxon>
        <taxon>Alphaproteobacteria</taxon>
        <taxon>Maricaulales</taxon>
        <taxon>Maricaulaceae</taxon>
        <taxon>Maricaulis</taxon>
    </lineage>
</organism>
<dbReference type="SUPFAM" id="SSF64518">
    <property type="entry name" value="Phase 1 flagellin"/>
    <property type="match status" value="1"/>
</dbReference>
<proteinExistence type="inferred from homology"/>
<sequence>MTLSVNTNAGAMIALQNLRETNARLEVVQRQISTGLKVSSAKDNGAIYAIAQGMRAKVAGYNVVKQSLDRGTSVVDVAIAASESISDLLIEMRETALAASDRSLDQQSRNALNEDFVQLRDQIKTIIENAEFNGINLIKSGGDNLSVLANDDGSSRITFAAEDLSYGPPGGPGTNIILSEDATVSAFVNADLAISELDSSIDNVGAVLARLGSASKRLEIQRSFTDKLTDALEKGIGNLVDVDMAKAAAELQALQVKQQLGIQALSIANQSPQILLQLFR</sequence>
<dbReference type="Pfam" id="PF00700">
    <property type="entry name" value="Flagellin_C"/>
    <property type="match status" value="1"/>
</dbReference>
<reference evidence="6" key="1">
    <citation type="journal article" date="2014" name="Int. J. Syst. Evol. Microbiol.">
        <title>Complete genome sequence of Corynebacterium casei LMG S-19264T (=DSM 44701T), isolated from a smear-ripened cheese.</title>
        <authorList>
            <consortium name="US DOE Joint Genome Institute (JGI-PGF)"/>
            <person name="Walter F."/>
            <person name="Albersmeier A."/>
            <person name="Kalinowski J."/>
            <person name="Ruckert C."/>
        </authorList>
    </citation>
    <scope>NUCLEOTIDE SEQUENCE</scope>
    <source>
        <strain evidence="6">VKM B-1513</strain>
    </source>
</reference>
<evidence type="ECO:0000256" key="2">
    <source>
        <dbReference type="ARBA" id="ARBA00023143"/>
    </source>
</evidence>
<dbReference type="Gene3D" id="1.20.1330.10">
    <property type="entry name" value="f41 fragment of flagellin, N-terminal domain"/>
    <property type="match status" value="1"/>
</dbReference>
<dbReference type="PANTHER" id="PTHR42792">
    <property type="entry name" value="FLAGELLIN"/>
    <property type="match status" value="1"/>
</dbReference>
<comment type="similarity">
    <text evidence="1 3">Belongs to the bacterial flagellin family.</text>
</comment>
<dbReference type="InterPro" id="IPR001492">
    <property type="entry name" value="Flagellin"/>
</dbReference>
<evidence type="ECO:0000256" key="1">
    <source>
        <dbReference type="ARBA" id="ARBA00005709"/>
    </source>
</evidence>
<keyword evidence="6" id="KW-0969">Cilium</keyword>
<keyword evidence="3" id="KW-0964">Secreted</keyword>
<dbReference type="InterPro" id="IPR001029">
    <property type="entry name" value="Flagellin_N"/>
</dbReference>
<dbReference type="EMBL" id="BSFE01000010">
    <property type="protein sequence ID" value="GLK53453.1"/>
    <property type="molecule type" value="Genomic_DNA"/>
</dbReference>
<protein>
    <recommendedName>
        <fullName evidence="3">Flagellin</fullName>
    </recommendedName>
</protein>
<dbReference type="PRINTS" id="PR00207">
    <property type="entry name" value="FLAGELLIN"/>
</dbReference>
<comment type="caution">
    <text evidence="6">The sequence shown here is derived from an EMBL/GenBank/DDBJ whole genome shotgun (WGS) entry which is preliminary data.</text>
</comment>
<feature type="domain" description="Flagellin C-terminal" evidence="5">
    <location>
        <begin position="196"/>
        <end position="279"/>
    </location>
</feature>
<evidence type="ECO:0000313" key="6">
    <source>
        <dbReference type="EMBL" id="GLK53453.1"/>
    </source>
</evidence>
<evidence type="ECO:0000313" key="7">
    <source>
        <dbReference type="Proteomes" id="UP001143486"/>
    </source>
</evidence>
<dbReference type="InterPro" id="IPR046358">
    <property type="entry name" value="Flagellin_C"/>
</dbReference>
<comment type="function">
    <text evidence="3">Flagellin is the subunit protein which polymerizes to form the filaments of bacterial flagella.</text>
</comment>
<accession>A0A9W6INU6</accession>
<gene>
    <name evidence="6" type="primary">fljK</name>
    <name evidence="6" type="ORF">GCM10017621_29610</name>
</gene>
<dbReference type="GO" id="GO:0005198">
    <property type="term" value="F:structural molecule activity"/>
    <property type="evidence" value="ECO:0007669"/>
    <property type="project" value="UniProtKB-UniRule"/>
</dbReference>
<keyword evidence="2 3" id="KW-0975">Bacterial flagellum</keyword>
<evidence type="ECO:0000259" key="5">
    <source>
        <dbReference type="Pfam" id="PF00700"/>
    </source>
</evidence>
<dbReference type="Pfam" id="PF00669">
    <property type="entry name" value="Flagellin_N"/>
    <property type="match status" value="1"/>
</dbReference>
<reference evidence="6" key="2">
    <citation type="submission" date="2023-01" db="EMBL/GenBank/DDBJ databases">
        <authorList>
            <person name="Sun Q."/>
            <person name="Evtushenko L."/>
        </authorList>
    </citation>
    <scope>NUCLEOTIDE SEQUENCE</scope>
    <source>
        <strain evidence="6">VKM B-1513</strain>
    </source>
</reference>
<dbReference type="GO" id="GO:0009288">
    <property type="term" value="C:bacterial-type flagellum"/>
    <property type="evidence" value="ECO:0007669"/>
    <property type="project" value="UniProtKB-SubCell"/>
</dbReference>
<keyword evidence="6" id="KW-0282">Flagellum</keyword>
<dbReference type="GO" id="GO:0005576">
    <property type="term" value="C:extracellular region"/>
    <property type="evidence" value="ECO:0007669"/>
    <property type="project" value="UniProtKB-SubCell"/>
</dbReference>
<evidence type="ECO:0000256" key="3">
    <source>
        <dbReference type="RuleBase" id="RU362073"/>
    </source>
</evidence>